<sequence length="253" mass="28744">MGCHSRGSHPLRQSIKSGQKHMNRITLPVETEIDYRLRWETANIPQALYGVELGEWVPYNTRTDVAWNAVHDLVGELPERRKTPENPTRRQRSLVGVGVSLCGPPGTGKTQLAVSALTTAHRIHGASIHFLRAADYVSHAHKLLDLESDRDKREANPELYQSLLNERIRVGRVSLLVVDDLGQEYTGPRGYSQNLLTQLFRRRFHRARPTIITSNHPQTDWHRYELSLPSFAKQAFPEYIVAGIDFRAEARAA</sequence>
<dbReference type="InterPro" id="IPR027417">
    <property type="entry name" value="P-loop_NTPase"/>
</dbReference>
<organism evidence="2 3">
    <name type="scientific">Herbidospora galbida</name>
    <dbReference type="NCBI Taxonomy" id="2575442"/>
    <lineage>
        <taxon>Bacteria</taxon>
        <taxon>Bacillati</taxon>
        <taxon>Actinomycetota</taxon>
        <taxon>Actinomycetes</taxon>
        <taxon>Streptosporangiales</taxon>
        <taxon>Streptosporangiaceae</taxon>
        <taxon>Herbidospora</taxon>
    </lineage>
</organism>
<dbReference type="SUPFAM" id="SSF52540">
    <property type="entry name" value="P-loop containing nucleoside triphosphate hydrolases"/>
    <property type="match status" value="1"/>
</dbReference>
<comment type="caution">
    <text evidence="2">The sequence shown here is derived from an EMBL/GenBank/DDBJ whole genome shotgun (WGS) entry which is preliminary data.</text>
</comment>
<protein>
    <recommendedName>
        <fullName evidence="1">IstB-like ATP-binding domain-containing protein</fullName>
    </recommendedName>
</protein>
<dbReference type="GO" id="GO:0005524">
    <property type="term" value="F:ATP binding"/>
    <property type="evidence" value="ECO:0007669"/>
    <property type="project" value="InterPro"/>
</dbReference>
<accession>A0A4U3M6W1</accession>
<dbReference type="InterPro" id="IPR002611">
    <property type="entry name" value="IstB_ATP-bd"/>
</dbReference>
<dbReference type="EMBL" id="SZQA01000033">
    <property type="protein sequence ID" value="TKK84678.1"/>
    <property type="molecule type" value="Genomic_DNA"/>
</dbReference>
<dbReference type="OrthoDB" id="9773429at2"/>
<evidence type="ECO:0000259" key="1">
    <source>
        <dbReference type="Pfam" id="PF01695"/>
    </source>
</evidence>
<feature type="domain" description="IstB-like ATP-binding" evidence="1">
    <location>
        <begin position="99"/>
        <end position="223"/>
    </location>
</feature>
<reference evidence="2 3" key="1">
    <citation type="submission" date="2019-04" db="EMBL/GenBank/DDBJ databases">
        <title>Herbidospora sp. NEAU-GS14.nov., a novel actinomycete isolated from soil.</title>
        <authorList>
            <person name="Han L."/>
        </authorList>
    </citation>
    <scope>NUCLEOTIDE SEQUENCE [LARGE SCALE GENOMIC DNA]</scope>
    <source>
        <strain evidence="2 3">NEAU-GS14</strain>
    </source>
</reference>
<evidence type="ECO:0000313" key="3">
    <source>
        <dbReference type="Proteomes" id="UP000308705"/>
    </source>
</evidence>
<evidence type="ECO:0000313" key="2">
    <source>
        <dbReference type="EMBL" id="TKK84678.1"/>
    </source>
</evidence>
<proteinExistence type="predicted"/>
<name>A0A4U3M6W1_9ACTN</name>
<gene>
    <name evidence="2" type="ORF">FDA94_29125</name>
</gene>
<dbReference type="Pfam" id="PF01695">
    <property type="entry name" value="IstB_IS21"/>
    <property type="match status" value="1"/>
</dbReference>
<dbReference type="Gene3D" id="3.40.50.300">
    <property type="entry name" value="P-loop containing nucleotide triphosphate hydrolases"/>
    <property type="match status" value="1"/>
</dbReference>
<dbReference type="Proteomes" id="UP000308705">
    <property type="component" value="Unassembled WGS sequence"/>
</dbReference>
<dbReference type="AlphaFoldDB" id="A0A4U3M6W1"/>
<keyword evidence="3" id="KW-1185">Reference proteome</keyword>